<organism evidence="2 3">
    <name type="scientific">Meleagrid herpesvirus 1</name>
    <name type="common">MeHV-1</name>
    <name type="synonym">Turkey herpesvirus</name>
    <dbReference type="NCBI Taxonomy" id="37108"/>
    <lineage>
        <taxon>Viruses</taxon>
        <taxon>Duplodnaviria</taxon>
        <taxon>Heunggongvirae</taxon>
        <taxon>Peploviricota</taxon>
        <taxon>Herviviricetes</taxon>
        <taxon>Herpesvirales</taxon>
        <taxon>Orthoherpesviridae</taxon>
        <taxon>Alphaherpesvirinae</taxon>
        <taxon>Mardivirus</taxon>
        <taxon>Mardivirus meleagridalpha1</taxon>
    </lineage>
</organism>
<gene>
    <name evidence="2" type="primary">HVT069</name>
    <name evidence="1" type="synonym">LORF6</name>
</gene>
<reference evidence="1" key="3">
    <citation type="submission" date="2004-11" db="EMBL/GenBank/DDBJ databases">
        <authorList>
            <person name="Aouacheria A.J."/>
            <person name="Banyai M."/>
            <person name="Rigal D."/>
            <person name="Schmidt C.J."/>
            <person name="Gillet G."/>
        </authorList>
    </citation>
    <scope>NUCLEOTIDE SEQUENCE</scope>
    <source>
        <strain evidence="1">FC126</strain>
    </source>
</reference>
<accession>Q9DGY3</accession>
<name>Q9DGY3_MEHV1</name>
<reference evidence="1" key="1">
    <citation type="journal article" date="2001" name="J. Gen. Virol.">
        <title>The genome of herpesvirus of turkeys: comparative analysis with Marek's disease viruses.</title>
        <authorList>
            <person name="Kingham B.F."/>
            <person name="Zelnik V."/>
            <person name="Kopacek J."/>
            <person name="Majerciak V."/>
            <person name="Ney E."/>
            <person name="Schmidt C.J."/>
        </authorList>
    </citation>
    <scope>NUCLEOTIDE SEQUENCE</scope>
    <source>
        <strain evidence="1">FC126</strain>
    </source>
</reference>
<evidence type="ECO:0000313" key="1">
    <source>
        <dbReference type="EMBL" id="AAG30100.1"/>
    </source>
</evidence>
<dbReference type="EMBL" id="AF291866">
    <property type="protein sequence ID" value="AAG45799.1"/>
    <property type="molecule type" value="Genomic_DNA"/>
</dbReference>
<dbReference type="OrthoDB" id="4663at10239"/>
<sequence length="883" mass="99641">MSEPVLTRILGRDVDSSVGKQDPDPDRTILLSGAVLFPDQIGKVGREAKYIASIGSAPAERSTVVLLTHSDSCNHSPPTLFNPAKDSNNRLKQQLKPPIPSAAWYPEIRCNSGDFSTPTTSMSSMGDRKRWSLMETMTTDVIILRCIRIKETDCTLSNVISFQRKTGLRDEIITVTPLRECSDSEELETLRSRYGPNLYTIILLGKGKIPIVRTVVSEPTGSILWLHADMWQKLCKVIQFIRNTTDENFAPSGTYITTFWEQIADGAKREFGIGTVYAGACENIDSMLAETLMYDSLCAAIEHNSPSFDVQHNICFKVMPEQQLKVSEQMNIPRNGQHSRVEYTDKYSTVVSPSRFSILKNQTTPCYRQTRQTITRLYKGKTMGVSDRTVRALGCHKYNSDGCDCDKDHTYVSQLSVWLVRELKWAIERYCIHSDAGSSEKIRIWLMAFDGLINIECTSEHKFPPIAFFTRTELGWLHRHHTRKKDAWLSSQRDLMVNDLDLQSERVVARSSMPSLYVTTCGDALAIQPLIIRKRWKTSVGRDNERLLLETQKKLRDLDDGKTGGGSAQEFCFMVFIGPSMSLVIRRFFSADWSTAGKYIRHKFRKTATATVQKITSPPESSNPNMAFMFCVAIAASDRKCGAITCVDTLFSIGGAARDVDSLSDSINMLLGLCDLMAMSGICRLLTIESIPELGTVPYRFVLQSADINNTQSASRVMRCGDFGAFPFGREDAIVKGSECLHQIPRQTEFINNIQCYCSSNSHDFKHYLGFFFPLKGFRVVSMRNKMWFAEYTRRFCQWFQWGEGAIHYDAMRRLVPLCDCYLTPACMTNNFFGCGLLAHLHCIPSASNESKFIAILARAFEDAQKYEDTSLHANTYVCGSRF</sequence>
<reference evidence="2 3" key="2">
    <citation type="journal article" date="2001" name="J. Virol.">
        <title>The genome of turkey herpesvirus.</title>
        <authorList>
            <person name="Afonso C.L."/>
            <person name="Tulman E.R."/>
            <person name="Lu Z."/>
            <person name="Zsak L."/>
            <person name="Rock D.L."/>
            <person name="Kutish G.F."/>
        </authorList>
    </citation>
    <scope>NUCLEOTIDE SEQUENCE [LARGE SCALE GENOMIC DNA]</scope>
    <source>
        <strain evidence="2">FC126</strain>
    </source>
</reference>
<organismHost>
    <name type="scientific">Gallus gallus</name>
    <name type="common">Chicken</name>
    <dbReference type="NCBI Taxonomy" id="9031"/>
</organismHost>
<evidence type="ECO:0000313" key="3">
    <source>
        <dbReference type="Proteomes" id="UP000175168"/>
    </source>
</evidence>
<dbReference type="Proteomes" id="UP000175168">
    <property type="component" value="Segment"/>
</dbReference>
<protein>
    <submittedName>
        <fullName evidence="1">LORF6</fullName>
    </submittedName>
</protein>
<dbReference type="EMBL" id="AF282130">
    <property type="protein sequence ID" value="AAG30100.1"/>
    <property type="molecule type" value="Genomic_DNA"/>
</dbReference>
<dbReference type="GeneID" id="918563"/>
<keyword evidence="3" id="KW-1185">Reference proteome</keyword>
<dbReference type="KEGG" id="vg:918563"/>
<organismHost>
    <name type="scientific">Meleagris gallopavo</name>
    <name type="common">Wild turkey</name>
    <dbReference type="NCBI Taxonomy" id="9103"/>
</organismHost>
<proteinExistence type="predicted"/>
<dbReference type="RefSeq" id="NP_073355.1">
    <property type="nucleotide sequence ID" value="NC_002641.1"/>
</dbReference>
<evidence type="ECO:0000313" key="2">
    <source>
        <dbReference type="EMBL" id="AAG45799.1"/>
    </source>
</evidence>